<feature type="region of interest" description="Disordered" evidence="6">
    <location>
        <begin position="1"/>
        <end position="31"/>
    </location>
</feature>
<dbReference type="InterPro" id="IPR013324">
    <property type="entry name" value="RNA_pol_sigma_r3/r4-like"/>
</dbReference>
<dbReference type="Pfam" id="PF04542">
    <property type="entry name" value="Sigma70_r2"/>
    <property type="match status" value="1"/>
</dbReference>
<keyword evidence="3" id="KW-0731">Sigma factor</keyword>
<keyword evidence="2" id="KW-0805">Transcription regulation</keyword>
<reference evidence="8" key="1">
    <citation type="submission" date="2020-04" db="EMBL/GenBank/DDBJ databases">
        <authorList>
            <person name="Zhang T."/>
        </authorList>
    </citation>
    <scope>NUCLEOTIDE SEQUENCE</scope>
    <source>
        <strain evidence="8">HKST-UBA02</strain>
    </source>
</reference>
<dbReference type="AlphaFoldDB" id="A0A956SBU4"/>
<reference evidence="8" key="2">
    <citation type="journal article" date="2021" name="Microbiome">
        <title>Successional dynamics and alternative stable states in a saline activated sludge microbial community over 9 years.</title>
        <authorList>
            <person name="Wang Y."/>
            <person name="Ye J."/>
            <person name="Ju F."/>
            <person name="Liu L."/>
            <person name="Boyd J.A."/>
            <person name="Deng Y."/>
            <person name="Parks D.H."/>
            <person name="Jiang X."/>
            <person name="Yin X."/>
            <person name="Woodcroft B.J."/>
            <person name="Tyson G.W."/>
            <person name="Hugenholtz P."/>
            <person name="Polz M.F."/>
            <person name="Zhang T."/>
        </authorList>
    </citation>
    <scope>NUCLEOTIDE SEQUENCE</scope>
    <source>
        <strain evidence="8">HKST-UBA02</strain>
    </source>
</reference>
<dbReference type="InterPro" id="IPR013325">
    <property type="entry name" value="RNA_pol_sigma_r2"/>
</dbReference>
<evidence type="ECO:0000256" key="6">
    <source>
        <dbReference type="SAM" id="MobiDB-lite"/>
    </source>
</evidence>
<dbReference type="InterPro" id="IPR007627">
    <property type="entry name" value="RNA_pol_sigma70_r2"/>
</dbReference>
<dbReference type="GO" id="GO:0006352">
    <property type="term" value="P:DNA-templated transcription initiation"/>
    <property type="evidence" value="ECO:0007669"/>
    <property type="project" value="InterPro"/>
</dbReference>
<gene>
    <name evidence="8" type="ORF">KDA27_03550</name>
</gene>
<evidence type="ECO:0000256" key="3">
    <source>
        <dbReference type="ARBA" id="ARBA00023082"/>
    </source>
</evidence>
<dbReference type="Gene3D" id="1.10.1740.10">
    <property type="match status" value="1"/>
</dbReference>
<dbReference type="PANTHER" id="PTHR43133:SF8">
    <property type="entry name" value="RNA POLYMERASE SIGMA FACTOR HI_1459-RELATED"/>
    <property type="match status" value="1"/>
</dbReference>
<dbReference type="NCBIfam" id="TIGR02937">
    <property type="entry name" value="sigma70-ECF"/>
    <property type="match status" value="1"/>
</dbReference>
<keyword evidence="5" id="KW-0804">Transcription</keyword>
<dbReference type="GO" id="GO:0003677">
    <property type="term" value="F:DNA binding"/>
    <property type="evidence" value="ECO:0007669"/>
    <property type="project" value="UniProtKB-KW"/>
</dbReference>
<dbReference type="PANTHER" id="PTHR43133">
    <property type="entry name" value="RNA POLYMERASE ECF-TYPE SIGMA FACTO"/>
    <property type="match status" value="1"/>
</dbReference>
<name>A0A956SBU4_UNCEI</name>
<dbReference type="Gene3D" id="1.10.10.10">
    <property type="entry name" value="Winged helix-like DNA-binding domain superfamily/Winged helix DNA-binding domain"/>
    <property type="match status" value="1"/>
</dbReference>
<evidence type="ECO:0000313" key="9">
    <source>
        <dbReference type="Proteomes" id="UP000739538"/>
    </source>
</evidence>
<evidence type="ECO:0000256" key="2">
    <source>
        <dbReference type="ARBA" id="ARBA00023015"/>
    </source>
</evidence>
<feature type="domain" description="RNA polymerase sigma-70 region 2" evidence="7">
    <location>
        <begin position="54"/>
        <end position="113"/>
    </location>
</feature>
<protein>
    <submittedName>
        <fullName evidence="8">Sigma-70 family RNA polymerase sigma factor</fullName>
    </submittedName>
</protein>
<dbReference type="InterPro" id="IPR036388">
    <property type="entry name" value="WH-like_DNA-bd_sf"/>
</dbReference>
<keyword evidence="4" id="KW-0238">DNA-binding</keyword>
<comment type="caution">
    <text evidence="8">The sequence shown here is derived from an EMBL/GenBank/DDBJ whole genome shotgun (WGS) entry which is preliminary data.</text>
</comment>
<dbReference type="EMBL" id="JAGQHS010000011">
    <property type="protein sequence ID" value="MCA9754852.1"/>
    <property type="molecule type" value="Genomic_DNA"/>
</dbReference>
<evidence type="ECO:0000256" key="4">
    <source>
        <dbReference type="ARBA" id="ARBA00023125"/>
    </source>
</evidence>
<dbReference type="InterPro" id="IPR039425">
    <property type="entry name" value="RNA_pol_sigma-70-like"/>
</dbReference>
<sequence length="212" mass="23652">MSAGAAGARRCQGPSGEEKGQLQANEGVTEETITRLARGDEAEWARFCRSQGRLINAAGHKVGLTADERDDLVQNTCVVCYHSIDSLRDPSRLGAWVYRIAYRQALEIVRKRSPAGPTEDREGRSILDLMPSDDLSEQTVLERNEQAEQLLRAVAEVGERCRILLEMLYLEPEVPAYDEVSQRLSMPIGSIGPTRARCLDRLRRKWKQVSGG</sequence>
<accession>A0A956SBU4</accession>
<dbReference type="SUPFAM" id="SSF88659">
    <property type="entry name" value="Sigma3 and sigma4 domains of RNA polymerase sigma factors"/>
    <property type="match status" value="1"/>
</dbReference>
<comment type="similarity">
    <text evidence="1">Belongs to the sigma-70 factor family. ECF subfamily.</text>
</comment>
<dbReference type="InterPro" id="IPR014284">
    <property type="entry name" value="RNA_pol_sigma-70_dom"/>
</dbReference>
<organism evidence="8 9">
    <name type="scientific">Eiseniibacteriota bacterium</name>
    <dbReference type="NCBI Taxonomy" id="2212470"/>
    <lineage>
        <taxon>Bacteria</taxon>
        <taxon>Candidatus Eiseniibacteriota</taxon>
    </lineage>
</organism>
<evidence type="ECO:0000256" key="5">
    <source>
        <dbReference type="ARBA" id="ARBA00023163"/>
    </source>
</evidence>
<dbReference type="Proteomes" id="UP000739538">
    <property type="component" value="Unassembled WGS sequence"/>
</dbReference>
<dbReference type="GO" id="GO:0016987">
    <property type="term" value="F:sigma factor activity"/>
    <property type="evidence" value="ECO:0007669"/>
    <property type="project" value="UniProtKB-KW"/>
</dbReference>
<evidence type="ECO:0000313" key="8">
    <source>
        <dbReference type="EMBL" id="MCA9754852.1"/>
    </source>
</evidence>
<evidence type="ECO:0000256" key="1">
    <source>
        <dbReference type="ARBA" id="ARBA00010641"/>
    </source>
</evidence>
<evidence type="ECO:0000259" key="7">
    <source>
        <dbReference type="Pfam" id="PF04542"/>
    </source>
</evidence>
<proteinExistence type="inferred from homology"/>
<dbReference type="SUPFAM" id="SSF88946">
    <property type="entry name" value="Sigma2 domain of RNA polymerase sigma factors"/>
    <property type="match status" value="1"/>
</dbReference>